<evidence type="ECO:0000313" key="5">
    <source>
        <dbReference type="Proteomes" id="UP001057375"/>
    </source>
</evidence>
<dbReference type="PROSITE" id="PS50088">
    <property type="entry name" value="ANK_REPEAT"/>
    <property type="match status" value="4"/>
</dbReference>
<dbReference type="SMART" id="SM00248">
    <property type="entry name" value="ANK"/>
    <property type="match status" value="7"/>
</dbReference>
<dbReference type="PRINTS" id="PR01415">
    <property type="entry name" value="ANKYRIN"/>
</dbReference>
<keyword evidence="2 3" id="KW-0040">ANK repeat</keyword>
<dbReference type="InterPro" id="IPR002110">
    <property type="entry name" value="Ankyrin_rpt"/>
</dbReference>
<sequence>MKDCFSHSLLHLAAFLNHSDLIKYLHHCGCDINGIDCDHHTPLHLAAITDSVESVRVLIQCGAKVDKFSVQNMTPIMIAAKYNSVAVLREFIKLCDRSLLVSTSDVKTALMVGIEAKHEFIVNSLLLTGVCPMQKLSNGWSTIHSAALSGSISLYRNLKAAFSRAKVVFDVNCLCQRMKESKFPNLHVFSSQNSESKISTKSIDYRFVCNLVFGVIERSLGEDPSEKCEEIPSKLSNKEIRSVFSWKLADSYVSIYFSNHPLSCLSYRHSQKTSESSIIPQHSSVYDRDFCLHIACRHNYTRLIFDILEDIANDRISTGSMCINLTDYQGMRPLFYAIFHGNEEVVEKLIQYGADVNLSQNGIFPLHFAIAAQNDRIVRILLVHKANISSIVVTKSGIRLSPLNVATLLMNRPIIFMIEKAIERSRLKYDHKEDIIIGSLLSKPSYKHQKHQKIEYETQSSDTQEFVETLSSEHHHPTVSIGTVFEDKDGEAETLSLSESVEILSIESVKSSHYKTTSNIDAGI</sequence>
<dbReference type="InterPro" id="IPR036770">
    <property type="entry name" value="Ankyrin_rpt-contain_sf"/>
</dbReference>
<reference evidence="4" key="1">
    <citation type="submission" date="2022-03" db="EMBL/GenBank/DDBJ databases">
        <title>Draft genome sequence of Aduncisulcus paluster, a free-living microaerophilic Fornicata.</title>
        <authorList>
            <person name="Yuyama I."/>
            <person name="Kume K."/>
            <person name="Tamura T."/>
            <person name="Inagaki Y."/>
            <person name="Hashimoto T."/>
        </authorList>
    </citation>
    <scope>NUCLEOTIDE SEQUENCE</scope>
    <source>
        <strain evidence="4">NY0171</strain>
    </source>
</reference>
<evidence type="ECO:0000256" key="3">
    <source>
        <dbReference type="PROSITE-ProRule" id="PRU00023"/>
    </source>
</evidence>
<dbReference type="PROSITE" id="PS50297">
    <property type="entry name" value="ANK_REP_REGION"/>
    <property type="match status" value="3"/>
</dbReference>
<dbReference type="Pfam" id="PF12796">
    <property type="entry name" value="Ank_2"/>
    <property type="match status" value="2"/>
</dbReference>
<feature type="repeat" description="ANK" evidence="3">
    <location>
        <begin position="5"/>
        <end position="37"/>
    </location>
</feature>
<keyword evidence="5" id="KW-1185">Reference proteome</keyword>
<dbReference type="Proteomes" id="UP001057375">
    <property type="component" value="Unassembled WGS sequence"/>
</dbReference>
<evidence type="ECO:0000313" key="4">
    <source>
        <dbReference type="EMBL" id="GKT36174.1"/>
    </source>
</evidence>
<feature type="repeat" description="ANK" evidence="3">
    <location>
        <begin position="329"/>
        <end position="361"/>
    </location>
</feature>
<organism evidence="4 5">
    <name type="scientific">Aduncisulcus paluster</name>
    <dbReference type="NCBI Taxonomy" id="2918883"/>
    <lineage>
        <taxon>Eukaryota</taxon>
        <taxon>Metamonada</taxon>
        <taxon>Carpediemonas-like organisms</taxon>
        <taxon>Aduncisulcus</taxon>
    </lineage>
</organism>
<evidence type="ECO:0000256" key="2">
    <source>
        <dbReference type="ARBA" id="ARBA00023043"/>
    </source>
</evidence>
<keyword evidence="1" id="KW-0677">Repeat</keyword>
<proteinExistence type="predicted"/>
<dbReference type="PANTHER" id="PTHR24198:SF165">
    <property type="entry name" value="ANKYRIN REPEAT-CONTAINING PROTEIN-RELATED"/>
    <property type="match status" value="1"/>
</dbReference>
<dbReference type="EMBL" id="BQXS01011157">
    <property type="protein sequence ID" value="GKT36174.1"/>
    <property type="molecule type" value="Genomic_DNA"/>
</dbReference>
<evidence type="ECO:0000256" key="1">
    <source>
        <dbReference type="ARBA" id="ARBA00022737"/>
    </source>
</evidence>
<comment type="caution">
    <text evidence="4">The sequence shown here is derived from an EMBL/GenBank/DDBJ whole genome shotgun (WGS) entry which is preliminary data.</text>
</comment>
<protein>
    <submittedName>
        <fullName evidence="4">Uncharacterized protein</fullName>
    </submittedName>
</protein>
<feature type="repeat" description="ANK" evidence="3">
    <location>
        <begin position="361"/>
        <end position="389"/>
    </location>
</feature>
<gene>
    <name evidence="4" type="ORF">ADUPG1_009189</name>
</gene>
<dbReference type="SUPFAM" id="SSF48403">
    <property type="entry name" value="Ankyrin repeat"/>
    <property type="match status" value="2"/>
</dbReference>
<accession>A0ABQ5KXK8</accession>
<dbReference type="PANTHER" id="PTHR24198">
    <property type="entry name" value="ANKYRIN REPEAT AND PROTEIN KINASE DOMAIN-CONTAINING PROTEIN"/>
    <property type="match status" value="1"/>
</dbReference>
<feature type="repeat" description="ANK" evidence="3">
    <location>
        <begin position="38"/>
        <end position="70"/>
    </location>
</feature>
<dbReference type="Gene3D" id="1.25.40.20">
    <property type="entry name" value="Ankyrin repeat-containing domain"/>
    <property type="match status" value="2"/>
</dbReference>
<name>A0ABQ5KXK8_9EUKA</name>